<evidence type="ECO:0000256" key="1">
    <source>
        <dbReference type="SAM" id="Phobius"/>
    </source>
</evidence>
<accession>A0AB39KXG7</accession>
<dbReference type="EMBL" id="CP158375">
    <property type="protein sequence ID" value="XDO98521.1"/>
    <property type="molecule type" value="Genomic_DNA"/>
</dbReference>
<feature type="transmembrane region" description="Helical" evidence="1">
    <location>
        <begin position="49"/>
        <end position="72"/>
    </location>
</feature>
<proteinExistence type="predicted"/>
<keyword evidence="1" id="KW-0812">Transmembrane</keyword>
<dbReference type="Pfam" id="PF07332">
    <property type="entry name" value="Phage_holin_3_6"/>
    <property type="match status" value="1"/>
</dbReference>
<dbReference type="AlphaFoldDB" id="A0AB39KXG7"/>
<sequence length="129" mass="13614">MSDTENRSIPQLLGSLTSDLTTLLRKESELVRAEFSEKLQTLAKGGGELAAGAICLLAALMVLLQALVLALSKVMDPAWAALLVGVGVAVLGVVLLKAGAKTAKISNLTPDRTIRQVEKDVHLAKEQVQ</sequence>
<reference evidence="2" key="1">
    <citation type="submission" date="2024-06" db="EMBL/GenBank/DDBJ databases">
        <title>Caulobacter inopinatus, sp. nov.</title>
        <authorList>
            <person name="Donachie S.P."/>
        </authorList>
    </citation>
    <scope>NUCLEOTIDE SEQUENCE</scope>
    <source>
        <strain evidence="2">73W</strain>
    </source>
</reference>
<protein>
    <submittedName>
        <fullName evidence="2">Phage holin family protein</fullName>
    </submittedName>
</protein>
<name>A0AB39KXG7_9CAUL</name>
<organism evidence="2">
    <name type="scientific">Caulobacter sp. 73W</name>
    <dbReference type="NCBI Taxonomy" id="3161137"/>
    <lineage>
        <taxon>Bacteria</taxon>
        <taxon>Pseudomonadati</taxon>
        <taxon>Pseudomonadota</taxon>
        <taxon>Alphaproteobacteria</taxon>
        <taxon>Caulobacterales</taxon>
        <taxon>Caulobacteraceae</taxon>
        <taxon>Caulobacter</taxon>
    </lineage>
</organism>
<keyword evidence="1" id="KW-0472">Membrane</keyword>
<keyword evidence="1" id="KW-1133">Transmembrane helix</keyword>
<gene>
    <name evidence="2" type="ORF">ABOZ73_08920</name>
</gene>
<feature type="transmembrane region" description="Helical" evidence="1">
    <location>
        <begin position="78"/>
        <end position="96"/>
    </location>
</feature>
<evidence type="ECO:0000313" key="2">
    <source>
        <dbReference type="EMBL" id="XDO98521.1"/>
    </source>
</evidence>
<dbReference type="InterPro" id="IPR009937">
    <property type="entry name" value="Phage_holin_3_6"/>
</dbReference>
<dbReference type="RefSeq" id="WP_369062396.1">
    <property type="nucleotide sequence ID" value="NZ_CP158375.1"/>
</dbReference>